<evidence type="ECO:0000259" key="3">
    <source>
        <dbReference type="Pfam" id="PF04608"/>
    </source>
</evidence>
<dbReference type="EC" id="3.1.3.27" evidence="1"/>
<comment type="catalytic activity">
    <reaction evidence="1">
        <text>a 1,2-diacyl-sn-glycero-3-phospho-(1'-sn-glycero-3'-phosphate) + H2O = a 1,2-diacyl-sn-glycero-3-phospho-(1'-sn-glycerol) + phosphate</text>
        <dbReference type="Rhea" id="RHEA:33751"/>
        <dbReference type="ChEBI" id="CHEBI:15377"/>
        <dbReference type="ChEBI" id="CHEBI:43474"/>
        <dbReference type="ChEBI" id="CHEBI:60110"/>
        <dbReference type="ChEBI" id="CHEBI:64716"/>
        <dbReference type="EC" id="3.1.3.27"/>
    </reaction>
</comment>
<dbReference type="InterPro" id="IPR026037">
    <property type="entry name" value="PgpA"/>
</dbReference>
<keyword evidence="2" id="KW-1133">Transmembrane helix</keyword>
<keyword evidence="1" id="KW-0479">Metal-binding</keyword>
<evidence type="ECO:0000313" key="4">
    <source>
        <dbReference type="EMBL" id="QGT77820.1"/>
    </source>
</evidence>
<dbReference type="RefSeq" id="WP_156227835.1">
    <property type="nucleotide sequence ID" value="NZ_CP046415.1"/>
</dbReference>
<keyword evidence="1" id="KW-0997">Cell inner membrane</keyword>
<evidence type="ECO:0000256" key="2">
    <source>
        <dbReference type="SAM" id="Phobius"/>
    </source>
</evidence>
<feature type="domain" description="YutG/PgpA" evidence="3">
    <location>
        <begin position="22"/>
        <end position="167"/>
    </location>
</feature>
<keyword evidence="1" id="KW-0460">Magnesium</keyword>
<dbReference type="SUPFAM" id="SSF101307">
    <property type="entry name" value="YutG-like"/>
    <property type="match status" value="1"/>
</dbReference>
<comment type="pathway">
    <text evidence="1">Phospholipid metabolism; phosphatidylglycerol biosynthesis; phosphatidylglycerol from CDP-diacylglycerol: step 2/2.</text>
</comment>
<dbReference type="InterPro" id="IPR036681">
    <property type="entry name" value="PgpA-like_sf"/>
</dbReference>
<organism evidence="4 5">
    <name type="scientific">Guyparkeria halophila</name>
    <dbReference type="NCBI Taxonomy" id="47960"/>
    <lineage>
        <taxon>Bacteria</taxon>
        <taxon>Pseudomonadati</taxon>
        <taxon>Pseudomonadota</taxon>
        <taxon>Gammaproteobacteria</taxon>
        <taxon>Chromatiales</taxon>
        <taxon>Thioalkalibacteraceae</taxon>
        <taxon>Guyparkeria</taxon>
    </lineage>
</organism>
<keyword evidence="1" id="KW-0595">Phospholipid degradation</keyword>
<comment type="function">
    <text evidence="1">Lipid phosphatase which dephosphorylates phosphatidylglycerophosphate (PGP) to phosphatidylglycerol (PG).</text>
</comment>
<dbReference type="EMBL" id="CP046415">
    <property type="protein sequence ID" value="QGT77820.1"/>
    <property type="molecule type" value="Genomic_DNA"/>
</dbReference>
<evidence type="ECO:0000313" key="5">
    <source>
        <dbReference type="Proteomes" id="UP000427716"/>
    </source>
</evidence>
<dbReference type="GO" id="GO:0006655">
    <property type="term" value="P:phosphatidylglycerol biosynthetic process"/>
    <property type="evidence" value="ECO:0007669"/>
    <property type="project" value="UniProtKB-UniPathway"/>
</dbReference>
<keyword evidence="1" id="KW-0378">Hydrolase</keyword>
<evidence type="ECO:0000256" key="1">
    <source>
        <dbReference type="PIRNR" id="PIRNR006162"/>
    </source>
</evidence>
<protein>
    <recommendedName>
        <fullName evidence="1">Phosphatidylglycerophosphatase A</fullName>
        <ecNumber evidence="1">3.1.3.27</ecNumber>
    </recommendedName>
    <alternativeName>
        <fullName evidence="1">Phosphatidylglycerolphosphate phosphatase A</fullName>
    </alternativeName>
</protein>
<keyword evidence="1" id="KW-1003">Cell membrane</keyword>
<name>A0A6I6CWW2_9GAMM</name>
<feature type="transmembrane region" description="Helical" evidence="2">
    <location>
        <begin position="39"/>
        <end position="56"/>
    </location>
</feature>
<feature type="transmembrane region" description="Helical" evidence="2">
    <location>
        <begin position="62"/>
        <end position="82"/>
    </location>
</feature>
<dbReference type="GO" id="GO:0046872">
    <property type="term" value="F:metal ion binding"/>
    <property type="evidence" value="ECO:0007669"/>
    <property type="project" value="UniProtKB-KW"/>
</dbReference>
<comment type="subcellular location">
    <subcellularLocation>
        <location evidence="1">Cell inner membrane</location>
        <topology evidence="1">Multi-pass membrane protein</topology>
    </subcellularLocation>
</comment>
<accession>A0A6I6CWW2</accession>
<dbReference type="InterPro" id="IPR007686">
    <property type="entry name" value="YutG/PgpA"/>
</dbReference>
<gene>
    <name evidence="4" type="ORF">GM160_02315</name>
</gene>
<dbReference type="AlphaFoldDB" id="A0A6I6CWW2"/>
<proteinExistence type="predicted"/>
<dbReference type="Pfam" id="PF04608">
    <property type="entry name" value="PgpA"/>
    <property type="match status" value="1"/>
</dbReference>
<keyword evidence="1" id="KW-0443">Lipid metabolism</keyword>
<feature type="transmembrane region" description="Helical" evidence="2">
    <location>
        <begin position="146"/>
        <end position="169"/>
    </location>
</feature>
<dbReference type="CDD" id="cd06971">
    <property type="entry name" value="PgpA"/>
    <property type="match status" value="1"/>
</dbReference>
<dbReference type="GO" id="GO:0005886">
    <property type="term" value="C:plasma membrane"/>
    <property type="evidence" value="ECO:0007669"/>
    <property type="project" value="UniProtKB-SubCell"/>
</dbReference>
<dbReference type="PANTHER" id="PTHR36305">
    <property type="entry name" value="PHOSPHATIDYLGLYCEROPHOSPHATASE A"/>
    <property type="match status" value="1"/>
</dbReference>
<keyword evidence="1 2" id="KW-0812">Transmembrane</keyword>
<keyword evidence="1" id="KW-1208">Phospholipid metabolism</keyword>
<feature type="transmembrane region" description="Helical" evidence="2">
    <location>
        <begin position="102"/>
        <end position="126"/>
    </location>
</feature>
<dbReference type="KEGG" id="ghl:GM160_02315"/>
<reference evidence="4 5" key="1">
    <citation type="submission" date="2019-11" db="EMBL/GenBank/DDBJ databases">
        <authorList>
            <person name="Zhang J."/>
            <person name="Sun C."/>
        </authorList>
    </citation>
    <scope>NUCLEOTIDE SEQUENCE [LARGE SCALE GENOMIC DNA]</scope>
    <source>
        <strain evidence="5">sp2</strain>
    </source>
</reference>
<dbReference type="Proteomes" id="UP000427716">
    <property type="component" value="Chromosome"/>
</dbReference>
<dbReference type="GO" id="GO:0009395">
    <property type="term" value="P:phospholipid catabolic process"/>
    <property type="evidence" value="ECO:0007669"/>
    <property type="project" value="UniProtKB-KW"/>
</dbReference>
<dbReference type="GO" id="GO:0008962">
    <property type="term" value="F:phosphatidylglycerophosphatase activity"/>
    <property type="evidence" value="ECO:0007669"/>
    <property type="project" value="UniProtKB-EC"/>
</dbReference>
<dbReference type="UniPathway" id="UPA00084">
    <property type="reaction ID" value="UER00504"/>
</dbReference>
<dbReference type="PANTHER" id="PTHR36305:SF1">
    <property type="entry name" value="PHOSPHATIDYLGLYCEROPHOSPHATASE A"/>
    <property type="match status" value="1"/>
</dbReference>
<dbReference type="PIRSF" id="PIRSF006162">
    <property type="entry name" value="PgpA"/>
    <property type="match status" value="1"/>
</dbReference>
<sequence length="177" mass="18621">MSAGKSSRRVSAGELGASPVMWLAFGGGTGLAPRAPGTVGTLPGILLGWLLMTLAAPLGDAAVIALLLAATAVLFLVGVYLCGEASRRLGVHDHGGIVFDEIVGVLLVFVVLPETWWQLLLIFAWFRVFDVIKPWPIGWLDRRVHGGLGIMLDDLLAGVYALVAVWLTLRGIGALAG</sequence>
<keyword evidence="5" id="KW-1185">Reference proteome</keyword>
<keyword evidence="1 2" id="KW-0472">Membrane</keyword>
<comment type="cofactor">
    <cofactor evidence="1">
        <name>Mg(2+)</name>
        <dbReference type="ChEBI" id="CHEBI:18420"/>
    </cofactor>
</comment>
<keyword evidence="1" id="KW-0442">Lipid degradation</keyword>